<evidence type="ECO:0000256" key="1">
    <source>
        <dbReference type="ARBA" id="ARBA00001931"/>
    </source>
</evidence>
<feature type="chain" id="PRO_5026334993" evidence="5">
    <location>
        <begin position="34"/>
        <end position="662"/>
    </location>
</feature>
<dbReference type="Gene3D" id="2.140.10.10">
    <property type="entry name" value="Quinoprotein alcohol dehydrogenase-like superfamily"/>
    <property type="match status" value="1"/>
</dbReference>
<feature type="region of interest" description="Disordered" evidence="4">
    <location>
        <begin position="385"/>
        <end position="409"/>
    </location>
</feature>
<sequence length="662" mass="71573">MTSSPRARSIRGAKARRLTLPLMTVALAMMASACTAPGATTGNRAASASALPAGNFDYTTWDSYLGGGESSQYSALNQVNTGNVQQLQLAWSYPTGEGQPPRFNPVVAGGRMYVLAGDGNLVALNPATGTEIWRSSIEGRIGARGINYWKSADGSEERLMVVNDGMLRAIDARTGRFIDGFGQAGKVDLRGALRSDGVEARPLQSDNPGRIYKDTIIISLPAGHYDYASSPGDIQAYDIRTGALKWAFHVVPRVGEFGSETWPEKDREKFGGIHNWSESTIDTELGLVFIPTGTARYDFYGGNREGNNLFANSLVALNAETGERVWHFQTVHHDLWDFDLPAAPKLMTITKDGQQIPVVIQPSKQGFLFVFDRRDGTPVWPINETPVPASDVPGEKASPTQPIPSWPERFGRDRFTAEDINPHIPEADQAKLRELLAKSRNEGIFTPPSLRGSISMPGHNGGTNWGGVAADPVRQRIYVVSRELPLLLNLNPDRRAEAKAAMPNGEGDDIMPYRWPTNFLLQSNGMVAIKPPFSYLTAYDMNTGNKLYAIPNGEVMTLERQGITGVGAQAPRGGPVATAGGLLFVGTATDRKFRARDADTGRVLWEYELPAATEGVPAVFEVDGRQYITIPVGGVGHFAGGLGLPEPGPSQYMTFALPAGAK</sequence>
<name>A0A6I4TUX8_9SPHN</name>
<keyword evidence="5" id="KW-0732">Signal</keyword>
<dbReference type="RefSeq" id="WP_377018864.1">
    <property type="nucleotide sequence ID" value="NZ_JBHSCP010000001.1"/>
</dbReference>
<dbReference type="InterPro" id="IPR018391">
    <property type="entry name" value="PQQ_b-propeller_rpt"/>
</dbReference>
<feature type="signal peptide" evidence="5">
    <location>
        <begin position="1"/>
        <end position="33"/>
    </location>
</feature>
<evidence type="ECO:0000256" key="5">
    <source>
        <dbReference type="SAM" id="SignalP"/>
    </source>
</evidence>
<dbReference type="PANTHER" id="PTHR32303:SF4">
    <property type="entry name" value="QUINOPROTEIN GLUCOSE DEHYDROGENASE"/>
    <property type="match status" value="1"/>
</dbReference>
<gene>
    <name evidence="7" type="ORF">GRI97_05135</name>
</gene>
<evidence type="ECO:0000313" key="7">
    <source>
        <dbReference type="EMBL" id="MXO98368.1"/>
    </source>
</evidence>
<dbReference type="GO" id="GO:0016491">
    <property type="term" value="F:oxidoreductase activity"/>
    <property type="evidence" value="ECO:0007669"/>
    <property type="project" value="UniProtKB-KW"/>
</dbReference>
<proteinExistence type="inferred from homology"/>
<dbReference type="PROSITE" id="PS51257">
    <property type="entry name" value="PROKAR_LIPOPROTEIN"/>
    <property type="match status" value="1"/>
</dbReference>
<keyword evidence="8" id="KW-1185">Reference proteome</keyword>
<comment type="cofactor">
    <cofactor evidence="1">
        <name>pyrroloquinoline quinone</name>
        <dbReference type="ChEBI" id="CHEBI:58442"/>
    </cofactor>
</comment>
<reference evidence="7 8" key="1">
    <citation type="submission" date="2019-12" db="EMBL/GenBank/DDBJ databases">
        <title>Genomic-based taxomic classification of the family Erythrobacteraceae.</title>
        <authorList>
            <person name="Xu L."/>
        </authorList>
    </citation>
    <scope>NUCLEOTIDE SEQUENCE [LARGE SCALE GENOMIC DNA]</scope>
    <source>
        <strain evidence="7 8">S36</strain>
    </source>
</reference>
<evidence type="ECO:0000259" key="6">
    <source>
        <dbReference type="Pfam" id="PF01011"/>
    </source>
</evidence>
<accession>A0A6I4TUX8</accession>
<dbReference type="InterPro" id="IPR002372">
    <property type="entry name" value="PQQ_rpt_dom"/>
</dbReference>
<dbReference type="Pfam" id="PF01011">
    <property type="entry name" value="PQQ"/>
    <property type="match status" value="1"/>
</dbReference>
<dbReference type="SMART" id="SM00564">
    <property type="entry name" value="PQQ"/>
    <property type="match status" value="5"/>
</dbReference>
<evidence type="ECO:0000313" key="8">
    <source>
        <dbReference type="Proteomes" id="UP000469430"/>
    </source>
</evidence>
<comment type="caution">
    <text evidence="7">The sequence shown here is derived from an EMBL/GenBank/DDBJ whole genome shotgun (WGS) entry which is preliminary data.</text>
</comment>
<dbReference type="EMBL" id="WTYJ01000001">
    <property type="protein sequence ID" value="MXO98368.1"/>
    <property type="molecule type" value="Genomic_DNA"/>
</dbReference>
<dbReference type="PANTHER" id="PTHR32303">
    <property type="entry name" value="QUINOPROTEIN ALCOHOL DEHYDROGENASE (CYTOCHROME C)"/>
    <property type="match status" value="1"/>
</dbReference>
<dbReference type="Proteomes" id="UP000469430">
    <property type="component" value="Unassembled WGS sequence"/>
</dbReference>
<comment type="similarity">
    <text evidence="2">Belongs to the bacterial PQQ dehydrogenase family.</text>
</comment>
<keyword evidence="3" id="KW-0560">Oxidoreductase</keyword>
<protein>
    <submittedName>
        <fullName evidence="7">PQQ-binding-like beta-propeller repeat protein</fullName>
    </submittedName>
</protein>
<dbReference type="SUPFAM" id="SSF50998">
    <property type="entry name" value="Quinoprotein alcohol dehydrogenase-like"/>
    <property type="match status" value="1"/>
</dbReference>
<dbReference type="InterPro" id="IPR011047">
    <property type="entry name" value="Quinoprotein_ADH-like_sf"/>
</dbReference>
<feature type="domain" description="Pyrrolo-quinoline quinone repeat" evidence="6">
    <location>
        <begin position="61"/>
        <end position="628"/>
    </location>
</feature>
<evidence type="ECO:0000256" key="4">
    <source>
        <dbReference type="SAM" id="MobiDB-lite"/>
    </source>
</evidence>
<evidence type="ECO:0000256" key="2">
    <source>
        <dbReference type="ARBA" id="ARBA00008156"/>
    </source>
</evidence>
<evidence type="ECO:0000256" key="3">
    <source>
        <dbReference type="ARBA" id="ARBA00023002"/>
    </source>
</evidence>
<dbReference type="AlphaFoldDB" id="A0A6I4TUX8"/>
<organism evidence="7 8">
    <name type="scientific">Croceibacterium xixiisoli</name>
    <dbReference type="NCBI Taxonomy" id="1476466"/>
    <lineage>
        <taxon>Bacteria</taxon>
        <taxon>Pseudomonadati</taxon>
        <taxon>Pseudomonadota</taxon>
        <taxon>Alphaproteobacteria</taxon>
        <taxon>Sphingomonadales</taxon>
        <taxon>Erythrobacteraceae</taxon>
        <taxon>Croceibacterium</taxon>
    </lineage>
</organism>